<keyword evidence="1" id="KW-0732">Signal</keyword>
<dbReference type="PROSITE" id="PS50035">
    <property type="entry name" value="PLD"/>
    <property type="match status" value="2"/>
</dbReference>
<feature type="signal peptide" evidence="1">
    <location>
        <begin position="1"/>
        <end position="23"/>
    </location>
</feature>
<proteinExistence type="predicted"/>
<feature type="domain" description="PLD phosphodiesterase" evidence="2">
    <location>
        <begin position="168"/>
        <end position="195"/>
    </location>
</feature>
<feature type="chain" id="PRO_5032684612" evidence="1">
    <location>
        <begin position="24"/>
        <end position="527"/>
    </location>
</feature>
<dbReference type="Gene3D" id="3.30.870.10">
    <property type="entry name" value="Endonuclease Chain A"/>
    <property type="match status" value="2"/>
</dbReference>
<accession>A0A848GZV9</accession>
<dbReference type="AlphaFoldDB" id="A0A848GZV9"/>
<evidence type="ECO:0000313" key="4">
    <source>
        <dbReference type="Proteomes" id="UP000541185"/>
    </source>
</evidence>
<feature type="domain" description="PLD phosphodiesterase" evidence="2">
    <location>
        <begin position="418"/>
        <end position="445"/>
    </location>
</feature>
<dbReference type="GO" id="GO:0032049">
    <property type="term" value="P:cardiolipin biosynthetic process"/>
    <property type="evidence" value="ECO:0007669"/>
    <property type="project" value="UniProtKB-ARBA"/>
</dbReference>
<evidence type="ECO:0000256" key="1">
    <source>
        <dbReference type="SAM" id="SignalP"/>
    </source>
</evidence>
<sequence length="527" mass="57631">MPHPTRVWRLLALALTLLCAACAQLPANVVRTPSYAIAEADTAGTRIGQVVAPLAASHPRQTGAYALNNGLEAFAARLELANAAQRTLDLQYYIWHTDTSGFLMARALWEAAERGVHVRVLLDDGNTAGMDPALMAFSAHPNIEVRLFNPFANRSWRAADFVSDFNRVQRRMHNKSFTADNQVTVVGGRNIGDEYLGGVSAVAFADLDVMAIGSVVQEVSADFDEYWNSASAYPAASLLRPLSDLELAQIRKLWDEYYAAPESRRYLEAARSLSVVPRMRSGALQMSWGTAYLLSDDPAKVLNAPERDDLHLGRQLMAGFSDPKGELLLVSPYFVPGRMMTDMLVAYAARGVKVSVLTNSLAATDVPPVYAGYLRYRDDLVRGGVHIYELKPAARPPGLAKEDEERVRGLFGSRGGSSGASLHAKTFEVDRKRIFVGSYNLDPRSARLNTELGILLDTPPLATMLAEVFEEFVVPNAYELAVGENGKIVWIDHTAAGDVRYTDTPATSGWKNFWVGVLSGLPIEGLL</sequence>
<comment type="caution">
    <text evidence="3">The sequence shown here is derived from an EMBL/GenBank/DDBJ whole genome shotgun (WGS) entry which is preliminary data.</text>
</comment>
<dbReference type="GO" id="GO:0030572">
    <property type="term" value="F:phosphatidyltransferase activity"/>
    <property type="evidence" value="ECO:0007669"/>
    <property type="project" value="UniProtKB-ARBA"/>
</dbReference>
<dbReference type="PANTHER" id="PTHR21248:SF12">
    <property type="entry name" value="CARDIOLIPIN SYNTHASE C"/>
    <property type="match status" value="1"/>
</dbReference>
<dbReference type="InterPro" id="IPR001736">
    <property type="entry name" value="PLipase_D/transphosphatidylase"/>
</dbReference>
<dbReference type="CDD" id="cd09113">
    <property type="entry name" value="PLDc_ymdC_like_2"/>
    <property type="match status" value="1"/>
</dbReference>
<dbReference type="PANTHER" id="PTHR21248">
    <property type="entry name" value="CARDIOLIPIN SYNTHASE"/>
    <property type="match status" value="1"/>
</dbReference>
<organism evidence="3 4">
    <name type="scientific">Ramlibacter agri</name>
    <dbReference type="NCBI Taxonomy" id="2728837"/>
    <lineage>
        <taxon>Bacteria</taxon>
        <taxon>Pseudomonadati</taxon>
        <taxon>Pseudomonadota</taxon>
        <taxon>Betaproteobacteria</taxon>
        <taxon>Burkholderiales</taxon>
        <taxon>Comamonadaceae</taxon>
        <taxon>Ramlibacter</taxon>
    </lineage>
</organism>
<dbReference type="SUPFAM" id="SSF56024">
    <property type="entry name" value="Phospholipase D/nuclease"/>
    <property type="match status" value="2"/>
</dbReference>
<gene>
    <name evidence="3" type="ORF">HHL11_03960</name>
</gene>
<reference evidence="3 4" key="1">
    <citation type="submission" date="2020-04" db="EMBL/GenBank/DDBJ databases">
        <title>Ramlibacter sp. G-1-2-2 isolated from soil.</title>
        <authorList>
            <person name="Dahal R.H."/>
        </authorList>
    </citation>
    <scope>NUCLEOTIDE SEQUENCE [LARGE SCALE GENOMIC DNA]</scope>
    <source>
        <strain evidence="3 4">G-1-2-2</strain>
    </source>
</reference>
<dbReference type="EMBL" id="JABBFX010000001">
    <property type="protein sequence ID" value="NML42892.1"/>
    <property type="molecule type" value="Genomic_DNA"/>
</dbReference>
<name>A0A848GZV9_9BURK</name>
<evidence type="ECO:0000259" key="2">
    <source>
        <dbReference type="PROSITE" id="PS50035"/>
    </source>
</evidence>
<evidence type="ECO:0000313" key="3">
    <source>
        <dbReference type="EMBL" id="NML42892.1"/>
    </source>
</evidence>
<dbReference type="InterPro" id="IPR025202">
    <property type="entry name" value="PLD-like_dom"/>
</dbReference>
<dbReference type="SMART" id="SM00155">
    <property type="entry name" value="PLDc"/>
    <property type="match status" value="2"/>
</dbReference>
<keyword evidence="4" id="KW-1185">Reference proteome</keyword>
<dbReference type="RefSeq" id="WP_169417139.1">
    <property type="nucleotide sequence ID" value="NZ_JABBFX010000001.1"/>
</dbReference>
<dbReference type="CDD" id="cd09111">
    <property type="entry name" value="PLDc_ymdC_like_1"/>
    <property type="match status" value="1"/>
</dbReference>
<protein>
    <submittedName>
        <fullName evidence="3">Phospholipase D family protein</fullName>
    </submittedName>
</protein>
<dbReference type="Proteomes" id="UP000541185">
    <property type="component" value="Unassembled WGS sequence"/>
</dbReference>
<dbReference type="Pfam" id="PF13091">
    <property type="entry name" value="PLDc_2"/>
    <property type="match status" value="2"/>
</dbReference>